<protein>
    <submittedName>
        <fullName evidence="3">Uncharacterized protein</fullName>
    </submittedName>
</protein>
<proteinExistence type="predicted"/>
<evidence type="ECO:0000256" key="1">
    <source>
        <dbReference type="SAM" id="MobiDB-lite"/>
    </source>
</evidence>
<accession>A0A914R5X1</accession>
<dbReference type="Proteomes" id="UP000887564">
    <property type="component" value="Unplaced"/>
</dbReference>
<name>A0A914R5X1_PAREQ</name>
<evidence type="ECO:0000313" key="3">
    <source>
        <dbReference type="WBParaSite" id="PEQ_0000201901-mRNA-1"/>
    </source>
</evidence>
<evidence type="ECO:0000313" key="2">
    <source>
        <dbReference type="Proteomes" id="UP000887564"/>
    </source>
</evidence>
<keyword evidence="2" id="KW-1185">Reference proteome</keyword>
<feature type="region of interest" description="Disordered" evidence="1">
    <location>
        <begin position="1"/>
        <end position="23"/>
    </location>
</feature>
<sequence>MLAEQGYRPPGRPPGRLTSSYGYGPRVRQQRPLVQGEIQTVDVNQVAQRGGRPVTSSGGRAATTTVIGTDFRPVVMYETVGQYRQSLQNQMVIDAG</sequence>
<dbReference type="WBParaSite" id="PEQ_0000201901-mRNA-1">
    <property type="protein sequence ID" value="PEQ_0000201901-mRNA-1"/>
    <property type="gene ID" value="PEQ_0000201901"/>
</dbReference>
<dbReference type="AlphaFoldDB" id="A0A914R5X1"/>
<organism evidence="2 3">
    <name type="scientific">Parascaris equorum</name>
    <name type="common">Equine roundworm</name>
    <dbReference type="NCBI Taxonomy" id="6256"/>
    <lineage>
        <taxon>Eukaryota</taxon>
        <taxon>Metazoa</taxon>
        <taxon>Ecdysozoa</taxon>
        <taxon>Nematoda</taxon>
        <taxon>Chromadorea</taxon>
        <taxon>Rhabditida</taxon>
        <taxon>Spirurina</taxon>
        <taxon>Ascaridomorpha</taxon>
        <taxon>Ascaridoidea</taxon>
        <taxon>Ascarididae</taxon>
        <taxon>Parascaris</taxon>
    </lineage>
</organism>
<reference evidence="3" key="1">
    <citation type="submission" date="2022-11" db="UniProtKB">
        <authorList>
            <consortium name="WormBaseParasite"/>
        </authorList>
    </citation>
    <scope>IDENTIFICATION</scope>
</reference>